<protein>
    <submittedName>
        <fullName evidence="1">13482_t:CDS:1</fullName>
    </submittedName>
</protein>
<comment type="caution">
    <text evidence="1">The sequence shown here is derived from an EMBL/GenBank/DDBJ whole genome shotgun (WGS) entry which is preliminary data.</text>
</comment>
<reference evidence="1" key="1">
    <citation type="submission" date="2021-06" db="EMBL/GenBank/DDBJ databases">
        <authorList>
            <person name="Kallberg Y."/>
            <person name="Tangrot J."/>
            <person name="Rosling A."/>
        </authorList>
    </citation>
    <scope>NUCLEOTIDE SEQUENCE</scope>
    <source>
        <strain evidence="1">28 12/20/2015</strain>
    </source>
</reference>
<evidence type="ECO:0000313" key="1">
    <source>
        <dbReference type="EMBL" id="CAG8544992.1"/>
    </source>
</evidence>
<proteinExistence type="predicted"/>
<dbReference type="EMBL" id="CAJVPW010004757">
    <property type="protein sequence ID" value="CAG8544992.1"/>
    <property type="molecule type" value="Genomic_DNA"/>
</dbReference>
<name>A0ACA9LT62_9GLOM</name>
<feature type="non-terminal residue" evidence="1">
    <location>
        <position position="209"/>
    </location>
</feature>
<keyword evidence="2" id="KW-1185">Reference proteome</keyword>
<sequence length="209" mass="23103">MSMYCNAQINGQPIILILNSSSSGCVVFAGFLKNVRMTINCPLIVIMVGVHGKQKRPLGEIEEFPVTVGGKTITSQAVVTDVRNYTVIKIKVSTEYCSEDNVLSYKEGDRCLAKLHIEEKKTNDFKLEDMTPEQHDQIKGILSQYEDIFTCEPDQLEFLEHKISGKGITPTVTKVAADDIRFVLYTDTSQLALGAVLSQPGDNELEGVV</sequence>
<dbReference type="Proteomes" id="UP000789366">
    <property type="component" value="Unassembled WGS sequence"/>
</dbReference>
<organism evidence="1 2">
    <name type="scientific">Cetraspora pellucida</name>
    <dbReference type="NCBI Taxonomy" id="1433469"/>
    <lineage>
        <taxon>Eukaryota</taxon>
        <taxon>Fungi</taxon>
        <taxon>Fungi incertae sedis</taxon>
        <taxon>Mucoromycota</taxon>
        <taxon>Glomeromycotina</taxon>
        <taxon>Glomeromycetes</taxon>
        <taxon>Diversisporales</taxon>
        <taxon>Gigasporaceae</taxon>
        <taxon>Cetraspora</taxon>
    </lineage>
</organism>
<gene>
    <name evidence="1" type="ORF">SPELUC_LOCUS4966</name>
</gene>
<accession>A0ACA9LT62</accession>
<evidence type="ECO:0000313" key="2">
    <source>
        <dbReference type="Proteomes" id="UP000789366"/>
    </source>
</evidence>